<dbReference type="Proteomes" id="UP000664203">
    <property type="component" value="Unassembled WGS sequence"/>
</dbReference>
<comment type="caution">
    <text evidence="2">The sequence shown here is derived from an EMBL/GenBank/DDBJ whole genome shotgun (WGS) entry which is preliminary data.</text>
</comment>
<organism evidence="2 3">
    <name type="scientific">Alectoria fallacina</name>
    <dbReference type="NCBI Taxonomy" id="1903189"/>
    <lineage>
        <taxon>Eukaryota</taxon>
        <taxon>Fungi</taxon>
        <taxon>Dikarya</taxon>
        <taxon>Ascomycota</taxon>
        <taxon>Pezizomycotina</taxon>
        <taxon>Lecanoromycetes</taxon>
        <taxon>OSLEUM clade</taxon>
        <taxon>Lecanoromycetidae</taxon>
        <taxon>Lecanorales</taxon>
        <taxon>Lecanorineae</taxon>
        <taxon>Parmeliaceae</taxon>
        <taxon>Alectoria</taxon>
    </lineage>
</organism>
<keyword evidence="3" id="KW-1185">Reference proteome</keyword>
<protein>
    <recommendedName>
        <fullName evidence="4">Myb-like domain-containing protein</fullName>
    </recommendedName>
</protein>
<feature type="region of interest" description="Disordered" evidence="1">
    <location>
        <begin position="178"/>
        <end position="241"/>
    </location>
</feature>
<feature type="compositionally biased region" description="Basic and acidic residues" evidence="1">
    <location>
        <begin position="201"/>
        <end position="211"/>
    </location>
</feature>
<evidence type="ECO:0008006" key="4">
    <source>
        <dbReference type="Google" id="ProtNLM"/>
    </source>
</evidence>
<name>A0A8H3I9U0_9LECA</name>
<dbReference type="OrthoDB" id="5430875at2759"/>
<dbReference type="AlphaFoldDB" id="A0A8H3I9U0"/>
<reference evidence="2" key="1">
    <citation type="submission" date="2021-03" db="EMBL/GenBank/DDBJ databases">
        <authorList>
            <person name="Tagirdzhanova G."/>
        </authorList>
    </citation>
    <scope>NUCLEOTIDE SEQUENCE</scope>
</reference>
<accession>A0A8H3I9U0</accession>
<proteinExistence type="predicted"/>
<evidence type="ECO:0000256" key="1">
    <source>
        <dbReference type="SAM" id="MobiDB-lite"/>
    </source>
</evidence>
<gene>
    <name evidence="2" type="ORF">ALECFALPRED_001462</name>
</gene>
<evidence type="ECO:0000313" key="2">
    <source>
        <dbReference type="EMBL" id="CAF9920242.1"/>
    </source>
</evidence>
<sequence>MKPSTIFEGAIADMRKQGQTIDYELAERITRAVIRERSVEGERASRLVDGFKTVFWPLSTRIWTGLVPGSGWEQGLPRPSQPQVDYNDFSDRFSEPPMAGQHARGGRAQSYMDDSPLPIVYNLYSPFLLQSPKFYTQLPTTASQCKPVGKTSAPGIYAQYQINRNGYSPFFPEPPWLKNQDSKVASQKVPARKAPSSGKPATEETWPRASHEQSATQKHAAVGEAGSSQESATKKDSRGWKDHEKALVKVLMEKVISEGSHAPTKERWKMISGRLSSRHSIDPTWTAVKK</sequence>
<feature type="compositionally biased region" description="Basic and acidic residues" evidence="1">
    <location>
        <begin position="232"/>
        <end position="241"/>
    </location>
</feature>
<dbReference type="EMBL" id="CAJPDR010000134">
    <property type="protein sequence ID" value="CAF9920242.1"/>
    <property type="molecule type" value="Genomic_DNA"/>
</dbReference>
<evidence type="ECO:0000313" key="3">
    <source>
        <dbReference type="Proteomes" id="UP000664203"/>
    </source>
</evidence>